<dbReference type="OrthoDB" id="9133087at2"/>
<keyword evidence="1" id="KW-0812">Transmembrane</keyword>
<proteinExistence type="predicted"/>
<evidence type="ECO:0000256" key="1">
    <source>
        <dbReference type="SAM" id="Phobius"/>
    </source>
</evidence>
<dbReference type="RefSeq" id="WP_135187976.1">
    <property type="nucleotide sequence ID" value="NZ_SPUM01000008.1"/>
</dbReference>
<keyword evidence="1" id="KW-1133">Transmembrane helix</keyword>
<name>A0A4Y9TAC1_9BURK</name>
<accession>A0A4Y9TAC1</accession>
<evidence type="ECO:0000313" key="3">
    <source>
        <dbReference type="Proteomes" id="UP000297258"/>
    </source>
</evidence>
<comment type="caution">
    <text evidence="2">The sequence shown here is derived from an EMBL/GenBank/DDBJ whole genome shotgun (WGS) entry which is preliminary data.</text>
</comment>
<evidence type="ECO:0000313" key="2">
    <source>
        <dbReference type="EMBL" id="TFW35657.1"/>
    </source>
</evidence>
<sequence length="88" mass="9528">MADMHFDTQKMVERLEGAGVPSPQARAHSAGLAEVVNAFEATITERFASKQDLEKLKTQLIAWVVSVVVSVGILQTTLIVALVLKLLP</sequence>
<protein>
    <submittedName>
        <fullName evidence="2">DUF1640 domain-containing protein</fullName>
    </submittedName>
</protein>
<dbReference type="AlphaFoldDB" id="A0A4Y9TAC1"/>
<gene>
    <name evidence="2" type="ORF">E4O92_01485</name>
</gene>
<reference evidence="2 3" key="1">
    <citation type="submission" date="2019-03" db="EMBL/GenBank/DDBJ databases">
        <title>Draft genome of Massilia hortus sp. nov., a novel bacterial species of the Oxalobacteraceae family.</title>
        <authorList>
            <person name="Peta V."/>
            <person name="Raths R."/>
            <person name="Bucking H."/>
        </authorList>
    </citation>
    <scope>NUCLEOTIDE SEQUENCE [LARGE SCALE GENOMIC DNA]</scope>
    <source>
        <strain evidence="2 3">ONC3</strain>
    </source>
</reference>
<dbReference type="EMBL" id="SPUM01000008">
    <property type="protein sequence ID" value="TFW35657.1"/>
    <property type="molecule type" value="Genomic_DNA"/>
</dbReference>
<keyword evidence="3" id="KW-1185">Reference proteome</keyword>
<feature type="transmembrane region" description="Helical" evidence="1">
    <location>
        <begin position="60"/>
        <end position="84"/>
    </location>
</feature>
<organism evidence="2 3">
    <name type="scientific">Massilia horti</name>
    <dbReference type="NCBI Taxonomy" id="2562153"/>
    <lineage>
        <taxon>Bacteria</taxon>
        <taxon>Pseudomonadati</taxon>
        <taxon>Pseudomonadota</taxon>
        <taxon>Betaproteobacteria</taxon>
        <taxon>Burkholderiales</taxon>
        <taxon>Oxalobacteraceae</taxon>
        <taxon>Telluria group</taxon>
        <taxon>Massilia</taxon>
    </lineage>
</organism>
<dbReference type="Proteomes" id="UP000297258">
    <property type="component" value="Unassembled WGS sequence"/>
</dbReference>
<dbReference type="Gene3D" id="1.20.5.340">
    <property type="match status" value="1"/>
</dbReference>
<keyword evidence="1" id="KW-0472">Membrane</keyword>